<proteinExistence type="predicted"/>
<comment type="caution">
    <text evidence="1">The sequence shown here is derived from an EMBL/GenBank/DDBJ whole genome shotgun (WGS) entry which is preliminary data.</text>
</comment>
<keyword evidence="2" id="KW-1185">Reference proteome</keyword>
<dbReference type="Proteomes" id="UP001066276">
    <property type="component" value="Chromosome 2_1"/>
</dbReference>
<evidence type="ECO:0000313" key="1">
    <source>
        <dbReference type="EMBL" id="KAJ1198083.1"/>
    </source>
</evidence>
<protein>
    <submittedName>
        <fullName evidence="1">Uncharacterized protein</fullName>
    </submittedName>
</protein>
<gene>
    <name evidence="1" type="ORF">NDU88_001927</name>
</gene>
<organism evidence="1 2">
    <name type="scientific">Pleurodeles waltl</name>
    <name type="common">Iberian ribbed newt</name>
    <dbReference type="NCBI Taxonomy" id="8319"/>
    <lineage>
        <taxon>Eukaryota</taxon>
        <taxon>Metazoa</taxon>
        <taxon>Chordata</taxon>
        <taxon>Craniata</taxon>
        <taxon>Vertebrata</taxon>
        <taxon>Euteleostomi</taxon>
        <taxon>Amphibia</taxon>
        <taxon>Batrachia</taxon>
        <taxon>Caudata</taxon>
        <taxon>Salamandroidea</taxon>
        <taxon>Salamandridae</taxon>
        <taxon>Pleurodelinae</taxon>
        <taxon>Pleurodeles</taxon>
    </lineage>
</organism>
<sequence length="82" mass="8755">MVPGLRVRRQAAGSSLLFHFQPAPSDAQGSMLVSSSGPPLHTGSGDVHVKARHRAFSFRFSRSRGLRLFLPGLCCAAYGISS</sequence>
<dbReference type="EMBL" id="JANPWB010000003">
    <property type="protein sequence ID" value="KAJ1198083.1"/>
    <property type="molecule type" value="Genomic_DNA"/>
</dbReference>
<evidence type="ECO:0000313" key="2">
    <source>
        <dbReference type="Proteomes" id="UP001066276"/>
    </source>
</evidence>
<name>A0AAV7VD36_PLEWA</name>
<reference evidence="1" key="1">
    <citation type="journal article" date="2022" name="bioRxiv">
        <title>Sequencing and chromosome-scale assembly of the giantPleurodeles waltlgenome.</title>
        <authorList>
            <person name="Brown T."/>
            <person name="Elewa A."/>
            <person name="Iarovenko S."/>
            <person name="Subramanian E."/>
            <person name="Araus A.J."/>
            <person name="Petzold A."/>
            <person name="Susuki M."/>
            <person name="Suzuki K.-i.T."/>
            <person name="Hayashi T."/>
            <person name="Toyoda A."/>
            <person name="Oliveira C."/>
            <person name="Osipova E."/>
            <person name="Leigh N.D."/>
            <person name="Simon A."/>
            <person name="Yun M.H."/>
        </authorList>
    </citation>
    <scope>NUCLEOTIDE SEQUENCE</scope>
    <source>
        <strain evidence="1">20211129_DDA</strain>
        <tissue evidence="1">Liver</tissue>
    </source>
</reference>
<accession>A0AAV7VD36</accession>
<dbReference type="AlphaFoldDB" id="A0AAV7VD36"/>